<reference evidence="1" key="1">
    <citation type="submission" date="2019-08" db="EMBL/GenBank/DDBJ databases">
        <authorList>
            <person name="Kucharzyk K."/>
            <person name="Murdoch R.W."/>
            <person name="Higgins S."/>
            <person name="Loffler F."/>
        </authorList>
    </citation>
    <scope>NUCLEOTIDE SEQUENCE</scope>
</reference>
<dbReference type="EMBL" id="VSSQ01135338">
    <property type="protein sequence ID" value="MPN60281.1"/>
    <property type="molecule type" value="Genomic_DNA"/>
</dbReference>
<sequence length="131" mass="15081">MAVRGNLRQQTVSVLEDIGTAAPFHHFVFKGRTKPHVGRNAGDRIELEENIGFLVVRDMVVPEKLPFREVVVPVTELHIERAVETLEIHLPQETFSRGHCSRPRLERCFDFCGHFRLIFSEVTFRIFSSVP</sequence>
<gene>
    <name evidence="1" type="ORF">SDC9_208007</name>
</gene>
<proteinExistence type="predicted"/>
<dbReference type="AlphaFoldDB" id="A0A645J9J2"/>
<comment type="caution">
    <text evidence="1">The sequence shown here is derived from an EMBL/GenBank/DDBJ whole genome shotgun (WGS) entry which is preliminary data.</text>
</comment>
<protein>
    <submittedName>
        <fullName evidence="1">Uncharacterized protein</fullName>
    </submittedName>
</protein>
<evidence type="ECO:0000313" key="1">
    <source>
        <dbReference type="EMBL" id="MPN60281.1"/>
    </source>
</evidence>
<accession>A0A645J9J2</accession>
<organism evidence="1">
    <name type="scientific">bioreactor metagenome</name>
    <dbReference type="NCBI Taxonomy" id="1076179"/>
    <lineage>
        <taxon>unclassified sequences</taxon>
        <taxon>metagenomes</taxon>
        <taxon>ecological metagenomes</taxon>
    </lineage>
</organism>
<name>A0A645J9J2_9ZZZZ</name>